<sequence length="168" mass="17128">MKKLVILAALATMSISGSAMAVARGGPARAILIEGASAGTATFNAVINANGLGDNLLAPNGTCLISMTWTNPNNAAQSRSCTVREVKTTTNPNCPNTDINTTMYAGSGFNTNCSGFNQFGMAFGPQGAGFTTISASIVLGETALGTPSFGGTFRDPFSFGFIQGITIN</sequence>
<evidence type="ECO:0008006" key="4">
    <source>
        <dbReference type="Google" id="ProtNLM"/>
    </source>
</evidence>
<reference evidence="2 3" key="1">
    <citation type="submission" date="2023-01" db="EMBL/GenBank/DDBJ databases">
        <title>Minimal conservation of predation-associated metabolite biosynthetic gene clusters underscores biosynthetic potential of Myxococcota including descriptions for ten novel species: Archangium lansinium sp. nov., Myxococcus landrumus sp. nov., Nannocystis bai.</title>
        <authorList>
            <person name="Ahearne A."/>
            <person name="Stevens C."/>
            <person name="Dowd S."/>
        </authorList>
    </citation>
    <scope>NUCLEOTIDE SEQUENCE [LARGE SCALE GENOMIC DNA]</scope>
    <source>
        <strain evidence="2 3">WIWO2</strain>
    </source>
</reference>
<accession>A0ABT5BVH0</accession>
<comment type="caution">
    <text evidence="2">The sequence shown here is derived from an EMBL/GenBank/DDBJ whole genome shotgun (WGS) entry which is preliminary data.</text>
</comment>
<evidence type="ECO:0000313" key="2">
    <source>
        <dbReference type="EMBL" id="MDC0677534.1"/>
    </source>
</evidence>
<evidence type="ECO:0000256" key="1">
    <source>
        <dbReference type="SAM" id="SignalP"/>
    </source>
</evidence>
<dbReference type="EMBL" id="JAQNDK010000001">
    <property type="protein sequence ID" value="MDC0677534.1"/>
    <property type="molecule type" value="Genomic_DNA"/>
</dbReference>
<proteinExistence type="predicted"/>
<name>A0ABT5BVH0_9BACT</name>
<evidence type="ECO:0000313" key="3">
    <source>
        <dbReference type="Proteomes" id="UP001217485"/>
    </source>
</evidence>
<dbReference type="Proteomes" id="UP001217485">
    <property type="component" value="Unassembled WGS sequence"/>
</dbReference>
<gene>
    <name evidence="2" type="ORF">POL72_07240</name>
</gene>
<protein>
    <recommendedName>
        <fullName evidence="4">PPE-repeat protein</fullName>
    </recommendedName>
</protein>
<keyword evidence="1" id="KW-0732">Signal</keyword>
<dbReference type="RefSeq" id="WP_272094291.1">
    <property type="nucleotide sequence ID" value="NZ_JAQNDK010000001.1"/>
</dbReference>
<organism evidence="2 3">
    <name type="scientific">Sorangium atrum</name>
    <dbReference type="NCBI Taxonomy" id="2995308"/>
    <lineage>
        <taxon>Bacteria</taxon>
        <taxon>Pseudomonadati</taxon>
        <taxon>Myxococcota</taxon>
        <taxon>Polyangia</taxon>
        <taxon>Polyangiales</taxon>
        <taxon>Polyangiaceae</taxon>
        <taxon>Sorangium</taxon>
    </lineage>
</organism>
<feature type="chain" id="PRO_5047294825" description="PPE-repeat protein" evidence="1">
    <location>
        <begin position="22"/>
        <end position="168"/>
    </location>
</feature>
<feature type="signal peptide" evidence="1">
    <location>
        <begin position="1"/>
        <end position="21"/>
    </location>
</feature>
<keyword evidence="3" id="KW-1185">Reference proteome</keyword>